<dbReference type="Proteomes" id="UP000447355">
    <property type="component" value="Unassembled WGS sequence"/>
</dbReference>
<evidence type="ECO:0000256" key="5">
    <source>
        <dbReference type="SAM" id="MobiDB-lite"/>
    </source>
</evidence>
<comment type="subcellular location">
    <subcellularLocation>
        <location evidence="1">Membrane</location>
    </subcellularLocation>
</comment>
<dbReference type="InterPro" id="IPR004089">
    <property type="entry name" value="MCPsignal_dom"/>
</dbReference>
<dbReference type="InterPro" id="IPR051310">
    <property type="entry name" value="MCP_chemotaxis"/>
</dbReference>
<dbReference type="CDD" id="cd06225">
    <property type="entry name" value="HAMP"/>
    <property type="match status" value="2"/>
</dbReference>
<name>A0A845GMA9_9BURK</name>
<dbReference type="FunFam" id="1.10.287.950:FF:000001">
    <property type="entry name" value="Methyl-accepting chemotaxis sensory transducer"/>
    <property type="match status" value="1"/>
</dbReference>
<gene>
    <name evidence="8" type="ORF">GTP90_16275</name>
</gene>
<feature type="domain" description="HAMP" evidence="7">
    <location>
        <begin position="295"/>
        <end position="347"/>
    </location>
</feature>
<dbReference type="PANTHER" id="PTHR43531:SF11">
    <property type="entry name" value="METHYL-ACCEPTING CHEMOTAXIS PROTEIN 3"/>
    <property type="match status" value="1"/>
</dbReference>
<feature type="domain" description="HAMP" evidence="7">
    <location>
        <begin position="204"/>
        <end position="256"/>
    </location>
</feature>
<dbReference type="EMBL" id="WWCX01000026">
    <property type="protein sequence ID" value="MYM95424.1"/>
    <property type="molecule type" value="Genomic_DNA"/>
</dbReference>
<dbReference type="InterPro" id="IPR003660">
    <property type="entry name" value="HAMP_dom"/>
</dbReference>
<dbReference type="GO" id="GO:0006935">
    <property type="term" value="P:chemotaxis"/>
    <property type="evidence" value="ECO:0007669"/>
    <property type="project" value="UniProtKB-KW"/>
</dbReference>
<dbReference type="Gene3D" id="1.20.120.1530">
    <property type="match status" value="1"/>
</dbReference>
<dbReference type="AlphaFoldDB" id="A0A845GMA9"/>
<evidence type="ECO:0000256" key="4">
    <source>
        <dbReference type="PROSITE-ProRule" id="PRU00284"/>
    </source>
</evidence>
<evidence type="ECO:0000259" key="7">
    <source>
        <dbReference type="PROSITE" id="PS50885"/>
    </source>
</evidence>
<evidence type="ECO:0000256" key="1">
    <source>
        <dbReference type="ARBA" id="ARBA00004370"/>
    </source>
</evidence>
<evidence type="ECO:0000313" key="9">
    <source>
        <dbReference type="Proteomes" id="UP000447355"/>
    </source>
</evidence>
<comment type="similarity">
    <text evidence="3">Belongs to the methyl-accepting chemotaxis (MCP) protein family.</text>
</comment>
<dbReference type="RefSeq" id="WP_161084541.1">
    <property type="nucleotide sequence ID" value="NZ_WWCX01000026.1"/>
</dbReference>
<dbReference type="SMART" id="SM00304">
    <property type="entry name" value="HAMP"/>
    <property type="match status" value="3"/>
</dbReference>
<reference evidence="8" key="1">
    <citation type="submission" date="2019-12" db="EMBL/GenBank/DDBJ databases">
        <title>Novel species isolated from a subtropical stream in China.</title>
        <authorList>
            <person name="Lu H."/>
        </authorList>
    </citation>
    <scope>NUCLEOTIDE SEQUENCE [LARGE SCALE GENOMIC DNA]</scope>
    <source>
        <strain evidence="8">FT81W</strain>
    </source>
</reference>
<keyword evidence="2" id="KW-0145">Chemotaxis</keyword>
<dbReference type="CDD" id="cd11386">
    <property type="entry name" value="MCP_signal"/>
    <property type="match status" value="1"/>
</dbReference>
<evidence type="ECO:0000313" key="8">
    <source>
        <dbReference type="EMBL" id="MYM95424.1"/>
    </source>
</evidence>
<dbReference type="InterPro" id="IPR024478">
    <property type="entry name" value="HlyB_4HB_MCP"/>
</dbReference>
<evidence type="ECO:0000256" key="3">
    <source>
        <dbReference type="ARBA" id="ARBA00029447"/>
    </source>
</evidence>
<dbReference type="GO" id="GO:0005886">
    <property type="term" value="C:plasma membrane"/>
    <property type="evidence" value="ECO:0007669"/>
    <property type="project" value="TreeGrafter"/>
</dbReference>
<dbReference type="SMART" id="SM00283">
    <property type="entry name" value="MA"/>
    <property type="match status" value="1"/>
</dbReference>
<dbReference type="Gene3D" id="1.10.287.950">
    <property type="entry name" value="Methyl-accepting chemotaxis protein"/>
    <property type="match status" value="1"/>
</dbReference>
<dbReference type="Pfam" id="PF00672">
    <property type="entry name" value="HAMP"/>
    <property type="match status" value="1"/>
</dbReference>
<dbReference type="Pfam" id="PF00015">
    <property type="entry name" value="MCPsignal"/>
    <property type="match status" value="1"/>
</dbReference>
<dbReference type="GO" id="GO:0007165">
    <property type="term" value="P:signal transduction"/>
    <property type="evidence" value="ECO:0007669"/>
    <property type="project" value="UniProtKB-KW"/>
</dbReference>
<dbReference type="GO" id="GO:0004888">
    <property type="term" value="F:transmembrane signaling receptor activity"/>
    <property type="evidence" value="ECO:0007669"/>
    <property type="project" value="TreeGrafter"/>
</dbReference>
<accession>A0A845GMA9</accession>
<evidence type="ECO:0000256" key="2">
    <source>
        <dbReference type="ARBA" id="ARBA00022500"/>
    </source>
</evidence>
<dbReference type="SUPFAM" id="SSF158472">
    <property type="entry name" value="HAMP domain-like"/>
    <property type="match status" value="1"/>
</dbReference>
<evidence type="ECO:0000259" key="6">
    <source>
        <dbReference type="PROSITE" id="PS50111"/>
    </source>
</evidence>
<feature type="domain" description="Methyl-accepting transducer" evidence="6">
    <location>
        <begin position="443"/>
        <end position="658"/>
    </location>
</feature>
<feature type="region of interest" description="Disordered" evidence="5">
    <location>
        <begin position="637"/>
        <end position="663"/>
    </location>
</feature>
<protein>
    <submittedName>
        <fullName evidence="8">HAMP domain-containing protein</fullName>
    </submittedName>
</protein>
<dbReference type="PROSITE" id="PS50111">
    <property type="entry name" value="CHEMOTAXIS_TRANSDUC_2"/>
    <property type="match status" value="1"/>
</dbReference>
<feature type="compositionally biased region" description="Basic and acidic residues" evidence="5">
    <location>
        <begin position="710"/>
        <end position="720"/>
    </location>
</feature>
<keyword evidence="4" id="KW-0807">Transducer</keyword>
<feature type="compositionally biased region" description="Low complexity" evidence="5">
    <location>
        <begin position="644"/>
        <end position="658"/>
    </location>
</feature>
<feature type="region of interest" description="Disordered" evidence="5">
    <location>
        <begin position="676"/>
        <end position="720"/>
    </location>
</feature>
<dbReference type="SUPFAM" id="SSF58104">
    <property type="entry name" value="Methyl-accepting chemotaxis protein (MCP) signaling domain"/>
    <property type="match status" value="1"/>
</dbReference>
<dbReference type="PANTHER" id="PTHR43531">
    <property type="entry name" value="PROTEIN ICFG"/>
    <property type="match status" value="1"/>
</dbReference>
<comment type="caution">
    <text evidence="8">The sequence shown here is derived from an EMBL/GenBank/DDBJ whole genome shotgun (WGS) entry which is preliminary data.</text>
</comment>
<sequence length="720" mass="76780">MLSNLKVGIRLGLAFFLLTLLSIALGWIAVHETSAMNEQWQTIKQDALAKRSAINKGSNALGAGIHHFKNYILRGGDYDKKFEADMVDVDQTLRDYKATGFVTPDEEKLLGQLSEGAAAYRKDMATLVALRAKTDNPNELDKAVAGADKPINAALASLREKTEATLKHSDQVMSEVSAAAQVKVLETLAVIVVLTIAAGTYITLSITRPIGQAVAAAETLARGDLNLTIDVKSTDETGQLLAAMKHMILKLREMIDSQRGMVESANRGNFSLRISTTELQGFQKDMADGLNMLMQTTGASIDDVVRVMGAMSEGDLSKSIDKPYEGAFGELKDYVNHMAAKLKQVIEGQRRVVEAANQGDFSNRVDVAGLQGYQREMGEGLNNLVTTTGASIDDVVRVMGAMSEGDLRVSIEKSYAGSFGELKEFCNNTVHKLAQVVTEVNGSAEALASASEEISATAQTLSQAASEQAAGTEETSASIEQMTASISANTENAKITDGMASQAAKEAVEGGDAVRATVAAMQQIAKKIQIIDDIAYQTNLLALNAAIEAARAGDHGKGFAVVAAEVRKLAERSQLAAQEIEHVATSSVDLAEKAGRLLDQMVPNIRRTSDLVQEITAASEEQSAGVGQINSAVGQLSQTTQQNASSSEELAATAEEMSGQAEQLQSAMSFFKLETSGRPTPAAKRQPVAPRESRRHGGVQAFSPMSSAVHEVDESRFTKF</sequence>
<dbReference type="PROSITE" id="PS50885">
    <property type="entry name" value="HAMP"/>
    <property type="match status" value="2"/>
</dbReference>
<proteinExistence type="inferred from homology"/>
<dbReference type="Pfam" id="PF18947">
    <property type="entry name" value="HAMP_2"/>
    <property type="match status" value="2"/>
</dbReference>
<organism evidence="8 9">
    <name type="scientific">Duganella vulcania</name>
    <dbReference type="NCBI Taxonomy" id="2692166"/>
    <lineage>
        <taxon>Bacteria</taxon>
        <taxon>Pseudomonadati</taxon>
        <taxon>Pseudomonadota</taxon>
        <taxon>Betaproteobacteria</taxon>
        <taxon>Burkholderiales</taxon>
        <taxon>Oxalobacteraceae</taxon>
        <taxon>Telluria group</taxon>
        <taxon>Duganella</taxon>
    </lineage>
</organism>
<dbReference type="Pfam" id="PF12729">
    <property type="entry name" value="4HB_MCP_1"/>
    <property type="match status" value="1"/>
</dbReference>